<organism evidence="2 3">
    <name type="scientific">Angiostrongylus cantonensis</name>
    <name type="common">Rat lungworm</name>
    <dbReference type="NCBI Taxonomy" id="6313"/>
    <lineage>
        <taxon>Eukaryota</taxon>
        <taxon>Metazoa</taxon>
        <taxon>Ecdysozoa</taxon>
        <taxon>Nematoda</taxon>
        <taxon>Chromadorea</taxon>
        <taxon>Rhabditida</taxon>
        <taxon>Rhabditina</taxon>
        <taxon>Rhabditomorpha</taxon>
        <taxon>Strongyloidea</taxon>
        <taxon>Metastrongylidae</taxon>
        <taxon>Angiostrongylus</taxon>
    </lineage>
</organism>
<accession>A0A0K0D1P6</accession>
<keyword evidence="2" id="KW-1185">Reference proteome</keyword>
<evidence type="ECO:0000313" key="3">
    <source>
        <dbReference type="WBParaSite" id="ACAC_0000399101-mRNA-1"/>
    </source>
</evidence>
<name>A0A0K0D1P6_ANGCA</name>
<dbReference type="AlphaFoldDB" id="A0A0K0D1P6"/>
<dbReference type="WBParaSite" id="ACAC_0000399101-mRNA-1">
    <property type="protein sequence ID" value="ACAC_0000399101-mRNA-1"/>
    <property type="gene ID" value="ACAC_0000399101"/>
</dbReference>
<evidence type="ECO:0000256" key="1">
    <source>
        <dbReference type="SAM" id="MobiDB-lite"/>
    </source>
</evidence>
<proteinExistence type="predicted"/>
<sequence>MDDSYGRRQDLVPVHETDGGREDDNAYVAKVSRRGIFSADDKGPVIQLSYDGRPNFKKAQMSEQATIQLKC</sequence>
<dbReference type="Proteomes" id="UP000035642">
    <property type="component" value="Unassembled WGS sequence"/>
</dbReference>
<reference evidence="2" key="1">
    <citation type="submission" date="2012-09" db="EMBL/GenBank/DDBJ databases">
        <authorList>
            <person name="Martin A.A."/>
        </authorList>
    </citation>
    <scope>NUCLEOTIDE SEQUENCE</scope>
</reference>
<evidence type="ECO:0000313" key="2">
    <source>
        <dbReference type="Proteomes" id="UP000035642"/>
    </source>
</evidence>
<feature type="region of interest" description="Disordered" evidence="1">
    <location>
        <begin position="1"/>
        <end position="22"/>
    </location>
</feature>
<reference evidence="3" key="2">
    <citation type="submission" date="2017-02" db="UniProtKB">
        <authorList>
            <consortium name="WormBaseParasite"/>
        </authorList>
    </citation>
    <scope>IDENTIFICATION</scope>
</reference>
<protein>
    <submittedName>
        <fullName evidence="3">YDG domain-containing protein</fullName>
    </submittedName>
</protein>